<feature type="domain" description="Sugar-binding" evidence="5">
    <location>
        <begin position="64"/>
        <end position="319"/>
    </location>
</feature>
<evidence type="ECO:0000256" key="2">
    <source>
        <dbReference type="ARBA" id="ARBA00023015"/>
    </source>
</evidence>
<evidence type="ECO:0000313" key="7">
    <source>
        <dbReference type="Proteomes" id="UP000617951"/>
    </source>
</evidence>
<organism evidence="6 7">
    <name type="scientific">Guopingia tenuis</name>
    <dbReference type="NCBI Taxonomy" id="2763656"/>
    <lineage>
        <taxon>Bacteria</taxon>
        <taxon>Bacillati</taxon>
        <taxon>Bacillota</taxon>
        <taxon>Clostridia</taxon>
        <taxon>Christensenellales</taxon>
        <taxon>Christensenellaceae</taxon>
        <taxon>Guopingia</taxon>
    </lineage>
</organism>
<keyword evidence="7" id="KW-1185">Reference proteome</keyword>
<dbReference type="SUPFAM" id="SSF100950">
    <property type="entry name" value="NagB/RpiA/CoA transferase-like"/>
    <property type="match status" value="1"/>
</dbReference>
<comment type="similarity">
    <text evidence="1">Belongs to the SorC transcriptional regulatory family.</text>
</comment>
<keyword evidence="3" id="KW-0238">DNA-binding</keyword>
<dbReference type="SUPFAM" id="SSF88659">
    <property type="entry name" value="Sigma3 and sigma4 domains of RNA polymerase sigma factors"/>
    <property type="match status" value="1"/>
</dbReference>
<proteinExistence type="inferred from homology"/>
<dbReference type="PANTHER" id="PTHR34294">
    <property type="entry name" value="TRANSCRIPTIONAL REGULATOR-RELATED"/>
    <property type="match status" value="1"/>
</dbReference>
<gene>
    <name evidence="6" type="ORF">H8693_00855</name>
</gene>
<dbReference type="InterPro" id="IPR013324">
    <property type="entry name" value="RNA_pol_sigma_r3/r4-like"/>
</dbReference>
<dbReference type="Proteomes" id="UP000617951">
    <property type="component" value="Unassembled WGS sequence"/>
</dbReference>
<name>A0A926HRK0_9FIRM</name>
<dbReference type="EMBL" id="JACRSS010000001">
    <property type="protein sequence ID" value="MBC8537482.1"/>
    <property type="molecule type" value="Genomic_DNA"/>
</dbReference>
<evidence type="ECO:0000256" key="1">
    <source>
        <dbReference type="ARBA" id="ARBA00010466"/>
    </source>
</evidence>
<evidence type="ECO:0000256" key="3">
    <source>
        <dbReference type="ARBA" id="ARBA00023125"/>
    </source>
</evidence>
<reference evidence="6" key="1">
    <citation type="submission" date="2020-08" db="EMBL/GenBank/DDBJ databases">
        <title>Genome public.</title>
        <authorList>
            <person name="Liu C."/>
            <person name="Sun Q."/>
        </authorList>
    </citation>
    <scope>NUCLEOTIDE SEQUENCE</scope>
    <source>
        <strain evidence="6">NSJ-63</strain>
    </source>
</reference>
<dbReference type="InterPro" id="IPR007324">
    <property type="entry name" value="Sugar-bd_dom_put"/>
</dbReference>
<dbReference type="InterPro" id="IPR037171">
    <property type="entry name" value="NagB/RpiA_transferase-like"/>
</dbReference>
<keyword evidence="2" id="KW-0805">Transcription regulation</keyword>
<accession>A0A926HRK0</accession>
<dbReference type="Pfam" id="PF04198">
    <property type="entry name" value="Sugar-bind"/>
    <property type="match status" value="1"/>
</dbReference>
<dbReference type="GO" id="GO:0030246">
    <property type="term" value="F:carbohydrate binding"/>
    <property type="evidence" value="ECO:0007669"/>
    <property type="project" value="InterPro"/>
</dbReference>
<dbReference type="InterPro" id="IPR036388">
    <property type="entry name" value="WH-like_DNA-bd_sf"/>
</dbReference>
<dbReference type="InterPro" id="IPR051054">
    <property type="entry name" value="SorC_transcr_regulators"/>
</dbReference>
<dbReference type="Pfam" id="PF13730">
    <property type="entry name" value="HTH_36"/>
    <property type="match status" value="1"/>
</dbReference>
<evidence type="ECO:0000259" key="5">
    <source>
        <dbReference type="Pfam" id="PF04198"/>
    </source>
</evidence>
<protein>
    <submittedName>
        <fullName evidence="6">Sugar-binding transcriptional regulator</fullName>
    </submittedName>
</protein>
<dbReference type="Gene3D" id="3.40.50.1360">
    <property type="match status" value="1"/>
</dbReference>
<evidence type="ECO:0000313" key="6">
    <source>
        <dbReference type="EMBL" id="MBC8537482.1"/>
    </source>
</evidence>
<dbReference type="RefSeq" id="WP_249279390.1">
    <property type="nucleotide sequence ID" value="NZ_JACRSS010000001.1"/>
</dbReference>
<comment type="caution">
    <text evidence="6">The sequence shown here is derived from an EMBL/GenBank/DDBJ whole genome shotgun (WGS) entry which is preliminary data.</text>
</comment>
<dbReference type="GO" id="GO:0003677">
    <property type="term" value="F:DNA binding"/>
    <property type="evidence" value="ECO:0007669"/>
    <property type="project" value="UniProtKB-KW"/>
</dbReference>
<evidence type="ECO:0000256" key="4">
    <source>
        <dbReference type="ARBA" id="ARBA00023163"/>
    </source>
</evidence>
<dbReference type="PANTHER" id="PTHR34294:SF1">
    <property type="entry name" value="TRANSCRIPTIONAL REGULATOR LSRR"/>
    <property type="match status" value="1"/>
</dbReference>
<keyword evidence="4" id="KW-0804">Transcription</keyword>
<dbReference type="AlphaFoldDB" id="A0A926HRK0"/>
<dbReference type="Gene3D" id="1.10.10.10">
    <property type="entry name" value="Winged helix-like DNA-binding domain superfamily/Winged helix DNA-binding domain"/>
    <property type="match status" value="1"/>
</dbReference>
<sequence>MVSAKPMKNSDERLLISVIKQYYELGMSQEEIAAKEYISKSTISRLINKAIKKGYVKIKMAYPILTARELEEKLMELYGLESATVVPVYVEDQDLCVLDACKALLLDLKKLLRDGDVIGISWGRTMEYFVKMLDDYYNNRKGIKIVQLNGNVASNILSVKAYDIVEKFQSAFSATGYLFPLPILVDNRDTARALLNDSRIKPIIDIARQADVAILSVGKLSKKSLIFERGVLNEQDYEELSQAGAVGDICSRYFDAAGNIVDNDLNARVLGLTLEELKRIKNRMVIAVGEDKVHAILGALRTGVINKLYIDERTAAKVIHLSEA</sequence>